<evidence type="ECO:0000256" key="1">
    <source>
        <dbReference type="ARBA" id="ARBA00006767"/>
    </source>
</evidence>
<dbReference type="InterPro" id="IPR050437">
    <property type="entry name" value="Ribos_protein_bS1-like"/>
</dbReference>
<dbReference type="CDD" id="cd05688">
    <property type="entry name" value="S1_RPS1_repeat_ec3"/>
    <property type="match status" value="1"/>
</dbReference>
<feature type="domain" description="S1 motif" evidence="4">
    <location>
        <begin position="108"/>
        <end position="174"/>
    </location>
</feature>
<comment type="similarity">
    <text evidence="1">Belongs to the bacterial ribosomal protein bS1 family.</text>
</comment>
<sequence length="379" mass="43009">MEENMSMKDLMDSFELKHFHKGDIVKGKVISVKNDEVIVNIGHFADGVIPKSEISNNKDFNIDDIKVDSEIYVMVLSGDDGEGNVLLSKKKADSIKVWDDLEKDFEKENLIKVKFSQVVKGGIVGDLNSVRIFMPASQCASRRVENLEELIGKTLDVKVIEFEKNKKKVVVSRRIVEEEIKNKEKQVLWKSIKVGEKRRGKVVKLVKFGAFVEVSGVQGLVHLNDLSWSRVNKPEEVVNVGDEVEVYIQEIDMDKERLSLSLKDVVKNPWHTSIKKYKINDILDGEVSKFIKAGAFIEIEPGIEGFVHLSEICYDNIAKASDVLQLGQKVKVKILDINADEHKLSLSIKDASEKSKEYLEYNDNEEGFSLGDLFKDFKF</sequence>
<keyword evidence="3" id="KW-0687">Ribonucleoprotein</keyword>
<evidence type="ECO:0000256" key="2">
    <source>
        <dbReference type="ARBA" id="ARBA00022980"/>
    </source>
</evidence>
<proteinExistence type="inferred from homology"/>
<dbReference type="PROSITE" id="PS50126">
    <property type="entry name" value="S1"/>
    <property type="match status" value="4"/>
</dbReference>
<dbReference type="SUPFAM" id="SSF50249">
    <property type="entry name" value="Nucleic acid-binding proteins"/>
    <property type="match status" value="4"/>
</dbReference>
<dbReference type="GO" id="GO:0003735">
    <property type="term" value="F:structural constituent of ribosome"/>
    <property type="evidence" value="ECO:0007669"/>
    <property type="project" value="TreeGrafter"/>
</dbReference>
<feature type="domain" description="S1 motif" evidence="4">
    <location>
        <begin position="280"/>
        <end position="349"/>
    </location>
</feature>
<keyword evidence="6" id="KW-1185">Reference proteome</keyword>
<dbReference type="SMART" id="SM00316">
    <property type="entry name" value="S1"/>
    <property type="match status" value="4"/>
</dbReference>
<gene>
    <name evidence="5" type="primary">rpsA</name>
    <name evidence="5" type="ORF">GBZ86_07470</name>
</gene>
<dbReference type="Proteomes" id="UP000430345">
    <property type="component" value="Unassembled WGS sequence"/>
</dbReference>
<dbReference type="InterPro" id="IPR035104">
    <property type="entry name" value="Ribosomal_protein_S1-like"/>
</dbReference>
<dbReference type="InterPro" id="IPR012340">
    <property type="entry name" value="NA-bd_OB-fold"/>
</dbReference>
<name>A0A6I1MJN7_9CLOT</name>
<evidence type="ECO:0000256" key="3">
    <source>
        <dbReference type="ARBA" id="ARBA00023274"/>
    </source>
</evidence>
<reference evidence="5 6" key="1">
    <citation type="submission" date="2019-10" db="EMBL/GenBank/DDBJ databases">
        <title>The Genome Sequence of Clostridium tarantellae Isolated from Fish Brain.</title>
        <authorList>
            <person name="Bano L."/>
            <person name="Kiel M."/>
            <person name="Sales G."/>
            <person name="Doxey A.C."/>
            <person name="Mansfield M.J."/>
            <person name="Schiavone M."/>
            <person name="Rossetto O."/>
            <person name="Pirazzini M."/>
            <person name="Dobrindt U."/>
            <person name="Montecucco C."/>
        </authorList>
    </citation>
    <scope>NUCLEOTIDE SEQUENCE [LARGE SCALE GENOMIC DNA]</scope>
    <source>
        <strain evidence="5 6">DSM 3997</strain>
    </source>
</reference>
<dbReference type="Gene3D" id="2.40.50.140">
    <property type="entry name" value="Nucleic acid-binding proteins"/>
    <property type="match status" value="4"/>
</dbReference>
<dbReference type="CDD" id="cd05687">
    <property type="entry name" value="S1_RPS1_repeat_ec1_hs1"/>
    <property type="match status" value="1"/>
</dbReference>
<dbReference type="RefSeq" id="WP_327444531.1">
    <property type="nucleotide sequence ID" value="NZ_WHJC01000083.1"/>
</dbReference>
<evidence type="ECO:0000313" key="6">
    <source>
        <dbReference type="Proteomes" id="UP000430345"/>
    </source>
</evidence>
<feature type="domain" description="S1 motif" evidence="4">
    <location>
        <begin position="22"/>
        <end position="90"/>
    </location>
</feature>
<comment type="caution">
    <text evidence="5">The sequence shown here is derived from an EMBL/GenBank/DDBJ whole genome shotgun (WGS) entry which is preliminary data.</text>
</comment>
<dbReference type="Pfam" id="PF00575">
    <property type="entry name" value="S1"/>
    <property type="match status" value="4"/>
</dbReference>
<evidence type="ECO:0000313" key="5">
    <source>
        <dbReference type="EMBL" id="MPQ43595.1"/>
    </source>
</evidence>
<feature type="domain" description="S1 motif" evidence="4">
    <location>
        <begin position="195"/>
        <end position="263"/>
    </location>
</feature>
<dbReference type="PRINTS" id="PR00681">
    <property type="entry name" value="RIBOSOMALS1"/>
</dbReference>
<keyword evidence="2 5" id="KW-0689">Ribosomal protein</keyword>
<dbReference type="GO" id="GO:0022627">
    <property type="term" value="C:cytosolic small ribosomal subunit"/>
    <property type="evidence" value="ECO:0007669"/>
    <property type="project" value="TreeGrafter"/>
</dbReference>
<evidence type="ECO:0000259" key="4">
    <source>
        <dbReference type="PROSITE" id="PS50126"/>
    </source>
</evidence>
<dbReference type="NCBIfam" id="NF005208">
    <property type="entry name" value="PRK06676.1"/>
    <property type="match status" value="1"/>
</dbReference>
<dbReference type="InterPro" id="IPR003029">
    <property type="entry name" value="S1_domain"/>
</dbReference>
<dbReference type="GO" id="GO:0006412">
    <property type="term" value="P:translation"/>
    <property type="evidence" value="ECO:0007669"/>
    <property type="project" value="TreeGrafter"/>
</dbReference>
<dbReference type="CDD" id="cd04465">
    <property type="entry name" value="S1_RPS1_repeat_ec2_hs2"/>
    <property type="match status" value="1"/>
</dbReference>
<protein>
    <submittedName>
        <fullName evidence="5">30S ribosomal protein S1</fullName>
    </submittedName>
</protein>
<dbReference type="PANTHER" id="PTHR10724">
    <property type="entry name" value="30S RIBOSOMAL PROTEIN S1"/>
    <property type="match status" value="1"/>
</dbReference>
<dbReference type="EMBL" id="WHJC01000083">
    <property type="protein sequence ID" value="MPQ43595.1"/>
    <property type="molecule type" value="Genomic_DNA"/>
</dbReference>
<dbReference type="GO" id="GO:0003729">
    <property type="term" value="F:mRNA binding"/>
    <property type="evidence" value="ECO:0007669"/>
    <property type="project" value="TreeGrafter"/>
</dbReference>
<dbReference type="AlphaFoldDB" id="A0A6I1MJN7"/>
<organism evidence="5 6">
    <name type="scientific">Clostridium tarantellae</name>
    <dbReference type="NCBI Taxonomy" id="39493"/>
    <lineage>
        <taxon>Bacteria</taxon>
        <taxon>Bacillati</taxon>
        <taxon>Bacillota</taxon>
        <taxon>Clostridia</taxon>
        <taxon>Eubacteriales</taxon>
        <taxon>Clostridiaceae</taxon>
        <taxon>Clostridium</taxon>
    </lineage>
</organism>
<accession>A0A6I1MJN7</accession>
<dbReference type="PANTHER" id="PTHR10724:SF7">
    <property type="entry name" value="SMALL RIBOSOMAL SUBUNIT PROTEIN BS1C"/>
    <property type="match status" value="1"/>
</dbReference>